<evidence type="ECO:0000313" key="7">
    <source>
        <dbReference type="Proteomes" id="UP000318405"/>
    </source>
</evidence>
<evidence type="ECO:0000256" key="3">
    <source>
        <dbReference type="ARBA" id="ARBA00023163"/>
    </source>
</evidence>
<dbReference type="InterPro" id="IPR050707">
    <property type="entry name" value="HTH_MetabolicPath_Reg"/>
</dbReference>
<dbReference type="Gene3D" id="3.30.450.40">
    <property type="match status" value="1"/>
</dbReference>
<dbReference type="EMBL" id="VLTJ01000026">
    <property type="protein sequence ID" value="TSH93838.1"/>
    <property type="molecule type" value="Genomic_DNA"/>
</dbReference>
<comment type="caution">
    <text evidence="6">The sequence shown here is derived from an EMBL/GenBank/DDBJ whole genome shotgun (WGS) entry which is preliminary data.</text>
</comment>
<dbReference type="SUPFAM" id="SSF46785">
    <property type="entry name" value="Winged helix' DNA-binding domain"/>
    <property type="match status" value="1"/>
</dbReference>
<dbReference type="SUPFAM" id="SSF55781">
    <property type="entry name" value="GAF domain-like"/>
    <property type="match status" value="1"/>
</dbReference>
<reference evidence="6 7" key="1">
    <citation type="submission" date="2019-07" db="EMBL/GenBank/DDBJ databases">
        <title>Qingshengfaniella alkalisoli gen. nov., sp. nov., isolated from saline soil.</title>
        <authorList>
            <person name="Xu L."/>
            <person name="Huang X.-X."/>
            <person name="Sun J.-Q."/>
        </authorList>
    </citation>
    <scope>NUCLEOTIDE SEQUENCE [LARGE SCALE GENOMIC DNA]</scope>
    <source>
        <strain evidence="6 7">DSM 27279</strain>
    </source>
</reference>
<dbReference type="InterPro" id="IPR036390">
    <property type="entry name" value="WH_DNA-bd_sf"/>
</dbReference>
<organism evidence="6 7">
    <name type="scientific">Verticiella sediminum</name>
    <dbReference type="NCBI Taxonomy" id="1247510"/>
    <lineage>
        <taxon>Bacteria</taxon>
        <taxon>Pseudomonadati</taxon>
        <taxon>Pseudomonadota</taxon>
        <taxon>Betaproteobacteria</taxon>
        <taxon>Burkholderiales</taxon>
        <taxon>Alcaligenaceae</taxon>
        <taxon>Verticiella</taxon>
    </lineage>
</organism>
<dbReference type="Proteomes" id="UP000318405">
    <property type="component" value="Unassembled WGS sequence"/>
</dbReference>
<evidence type="ECO:0000313" key="6">
    <source>
        <dbReference type="EMBL" id="TSH93838.1"/>
    </source>
</evidence>
<dbReference type="GO" id="GO:0003677">
    <property type="term" value="F:DNA binding"/>
    <property type="evidence" value="ECO:0007669"/>
    <property type="project" value="UniProtKB-KW"/>
</dbReference>
<dbReference type="OrthoDB" id="9807558at2"/>
<feature type="domain" description="IclR-ED" evidence="5">
    <location>
        <begin position="122"/>
        <end position="307"/>
    </location>
</feature>
<dbReference type="Gene3D" id="1.10.10.10">
    <property type="entry name" value="Winged helix-like DNA-binding domain superfamily/Winged helix DNA-binding domain"/>
    <property type="match status" value="1"/>
</dbReference>
<dbReference type="InterPro" id="IPR014757">
    <property type="entry name" value="Tscrpt_reg_IclR_C"/>
</dbReference>
<protein>
    <submittedName>
        <fullName evidence="6">IclR family transcriptional regulator</fullName>
    </submittedName>
</protein>
<keyword evidence="1" id="KW-0805">Transcription regulation</keyword>
<gene>
    <name evidence="6" type="ORF">FOZ76_13185</name>
</gene>
<dbReference type="PROSITE" id="PS51077">
    <property type="entry name" value="HTH_ICLR"/>
    <property type="match status" value="1"/>
</dbReference>
<dbReference type="GO" id="GO:0045892">
    <property type="term" value="P:negative regulation of DNA-templated transcription"/>
    <property type="evidence" value="ECO:0007669"/>
    <property type="project" value="TreeGrafter"/>
</dbReference>
<dbReference type="PANTHER" id="PTHR30136:SF39">
    <property type="entry name" value="TRANSCRIPTIONAL REGULATORY PROTEIN"/>
    <property type="match status" value="1"/>
</dbReference>
<feature type="domain" description="HTH iclR-type" evidence="4">
    <location>
        <begin position="58"/>
        <end position="121"/>
    </location>
</feature>
<dbReference type="InterPro" id="IPR029016">
    <property type="entry name" value="GAF-like_dom_sf"/>
</dbReference>
<dbReference type="InterPro" id="IPR005471">
    <property type="entry name" value="Tscrpt_reg_IclR_N"/>
</dbReference>
<dbReference type="PROSITE" id="PS51078">
    <property type="entry name" value="ICLR_ED"/>
    <property type="match status" value="1"/>
</dbReference>
<evidence type="ECO:0000259" key="4">
    <source>
        <dbReference type="PROSITE" id="PS51077"/>
    </source>
</evidence>
<evidence type="ECO:0000259" key="5">
    <source>
        <dbReference type="PROSITE" id="PS51078"/>
    </source>
</evidence>
<dbReference type="PANTHER" id="PTHR30136">
    <property type="entry name" value="HELIX-TURN-HELIX TRANSCRIPTIONAL REGULATOR, ICLR FAMILY"/>
    <property type="match status" value="1"/>
</dbReference>
<dbReference type="Pfam" id="PF01614">
    <property type="entry name" value="IclR_C"/>
    <property type="match status" value="1"/>
</dbReference>
<dbReference type="SMART" id="SM00346">
    <property type="entry name" value="HTH_ICLR"/>
    <property type="match status" value="1"/>
</dbReference>
<evidence type="ECO:0000256" key="2">
    <source>
        <dbReference type="ARBA" id="ARBA00023125"/>
    </source>
</evidence>
<name>A0A556ALS7_9BURK</name>
<dbReference type="AlphaFoldDB" id="A0A556ALS7"/>
<keyword evidence="3" id="KW-0804">Transcription</keyword>
<dbReference type="GO" id="GO:0003700">
    <property type="term" value="F:DNA-binding transcription factor activity"/>
    <property type="evidence" value="ECO:0007669"/>
    <property type="project" value="TreeGrafter"/>
</dbReference>
<dbReference type="Pfam" id="PF09339">
    <property type="entry name" value="HTH_IclR"/>
    <property type="match status" value="1"/>
</dbReference>
<keyword evidence="7" id="KW-1185">Reference proteome</keyword>
<accession>A0A556ALS7</accession>
<keyword evidence="2" id="KW-0238">DNA-binding</keyword>
<proteinExistence type="predicted"/>
<dbReference type="InterPro" id="IPR036388">
    <property type="entry name" value="WH-like_DNA-bd_sf"/>
</dbReference>
<sequence length="307" mass="32926">MDDLEATSWFVTYPQFMLSRRLASNNRRDISRNHNVASIDMTDLYLLPPAPGDEPRGTQSIGRAVTLLRAIASRGRRGIRIDELVGMSGLPKTTCVRVLGRLCREGLVARDGHTNKFYLGRLLYELGLLAQPRYRLGEACEPVLRRLAEHTRDTVYLSERSGFEAVCIACCVGDYPIKAVPLDVGVRRPLGVGVGGVAILAALDPREASQVVGGIGRRYTGFDGLTAARVLRHVRESVSIGYATGPSPGAPGALSVGVPFPPVLASASITVTALSNRMGAARQRRLAALVKAEIDGIAADWNAAIGI</sequence>
<evidence type="ECO:0000256" key="1">
    <source>
        <dbReference type="ARBA" id="ARBA00023015"/>
    </source>
</evidence>